<keyword evidence="1" id="KW-0472">Membrane</keyword>
<evidence type="ECO:0000313" key="2">
    <source>
        <dbReference type="EMBL" id="WOO41932.1"/>
    </source>
</evidence>
<keyword evidence="3" id="KW-1185">Reference proteome</keyword>
<dbReference type="KEGG" id="puo:RZN69_02445"/>
<feature type="transmembrane region" description="Helical" evidence="1">
    <location>
        <begin position="34"/>
        <end position="53"/>
    </location>
</feature>
<gene>
    <name evidence="2" type="ORF">RZN69_02445</name>
</gene>
<keyword evidence="1" id="KW-1133">Transmembrane helix</keyword>
<dbReference type="AlphaFoldDB" id="A0AAQ3LCI0"/>
<keyword evidence="1" id="KW-0812">Transmembrane</keyword>
<accession>A0AAQ3LCI0</accession>
<dbReference type="EMBL" id="CP136920">
    <property type="protein sequence ID" value="WOO41932.1"/>
    <property type="molecule type" value="Genomic_DNA"/>
</dbReference>
<name>A0AAQ3LCI0_9BACT</name>
<evidence type="ECO:0000313" key="3">
    <source>
        <dbReference type="Proteomes" id="UP001304300"/>
    </source>
</evidence>
<proteinExistence type="predicted"/>
<protein>
    <submittedName>
        <fullName evidence="2">Type II secretion system protein</fullName>
    </submittedName>
</protein>
<evidence type="ECO:0000256" key="1">
    <source>
        <dbReference type="SAM" id="Phobius"/>
    </source>
</evidence>
<organism evidence="2 3">
    <name type="scientific">Rubellicoccus peritrichatus</name>
    <dbReference type="NCBI Taxonomy" id="3080537"/>
    <lineage>
        <taxon>Bacteria</taxon>
        <taxon>Pseudomonadati</taxon>
        <taxon>Verrucomicrobiota</taxon>
        <taxon>Opitutia</taxon>
        <taxon>Puniceicoccales</taxon>
        <taxon>Cerasicoccaceae</taxon>
        <taxon>Rubellicoccus</taxon>
    </lineage>
</organism>
<sequence>MIHSPARVPEERSVFISEVVKQTAGRAGFTVVEVFMVIALLAAVFTLVVVNFAEQPGKWKVRPAKAVLAEAISVAHDTSRIEKRQTRLLFDEELQSLLVEDVDGLLVGQHSFQPDTVRSLTFYRILPEELKGEEPAFEPEEDSVASIDFHSSGASAPFRVELETTDSRVSLIFDPFSNAVWEEEQEL</sequence>
<reference evidence="2 3" key="1">
    <citation type="submission" date="2023-10" db="EMBL/GenBank/DDBJ databases">
        <title>Rubellicoccus peritrichatus gen. nov., sp. nov., isolated from an algae of coral reef tank.</title>
        <authorList>
            <person name="Luo J."/>
        </authorList>
    </citation>
    <scope>NUCLEOTIDE SEQUENCE [LARGE SCALE GENOMIC DNA]</scope>
    <source>
        <strain evidence="2 3">CR14</strain>
    </source>
</reference>
<dbReference type="Proteomes" id="UP001304300">
    <property type="component" value="Chromosome"/>
</dbReference>
<dbReference type="RefSeq" id="WP_317834416.1">
    <property type="nucleotide sequence ID" value="NZ_CP136920.1"/>
</dbReference>